<keyword evidence="5" id="KW-0378">Hydrolase</keyword>
<keyword evidence="3 10" id="KW-0479">Metal-binding</keyword>
<feature type="compositionally biased region" description="Basic and acidic residues" evidence="13">
    <location>
        <begin position="14"/>
        <end position="30"/>
    </location>
</feature>
<dbReference type="PANTHER" id="PTHR22748:SF4">
    <property type="entry name" value="DNA-(APURINIC OR APYRIMIDINIC SITE) ENDONUCLEASE 2"/>
    <property type="match status" value="1"/>
</dbReference>
<evidence type="ECO:0000256" key="11">
    <source>
        <dbReference type="PIRSR" id="PIRSR604808-3"/>
    </source>
</evidence>
<keyword evidence="7 10" id="KW-0460">Magnesium</keyword>
<dbReference type="GO" id="GO:0006284">
    <property type="term" value="P:base-excision repair"/>
    <property type="evidence" value="ECO:0007669"/>
    <property type="project" value="TreeGrafter"/>
</dbReference>
<keyword evidence="10" id="KW-0464">Manganese</keyword>
<feature type="binding site" evidence="10">
    <location>
        <position position="343"/>
    </location>
    <ligand>
        <name>Mg(2+)</name>
        <dbReference type="ChEBI" id="CHEBI:18420"/>
        <label>1</label>
    </ligand>
</feature>
<evidence type="ECO:0000256" key="8">
    <source>
        <dbReference type="ARBA" id="ARBA00023242"/>
    </source>
</evidence>
<feature type="active site" evidence="9">
    <location>
        <position position="186"/>
    </location>
</feature>
<feature type="binding site" evidence="10">
    <location>
        <position position="225"/>
    </location>
    <ligand>
        <name>Mg(2+)</name>
        <dbReference type="ChEBI" id="CHEBI:18420"/>
        <label>1</label>
    </ligand>
</feature>
<feature type="site" description="Interaction with DNA substrate" evidence="11">
    <location>
        <position position="343"/>
    </location>
</feature>
<comment type="cofactor">
    <cofactor evidence="10">
        <name>Mg(2+)</name>
        <dbReference type="ChEBI" id="CHEBI:18420"/>
    </cofactor>
    <cofactor evidence="10">
        <name>Mn(2+)</name>
        <dbReference type="ChEBI" id="CHEBI:29035"/>
    </cofactor>
    <text evidence="10">Probably binds two magnesium or manganese ions per subunit.</text>
</comment>
<dbReference type="GO" id="GO:0016829">
    <property type="term" value="F:lyase activity"/>
    <property type="evidence" value="ECO:0007669"/>
    <property type="project" value="UniProtKB-KW"/>
</dbReference>
<feature type="compositionally biased region" description="Polar residues" evidence="13">
    <location>
        <begin position="1"/>
        <end position="11"/>
    </location>
</feature>
<dbReference type="InterPro" id="IPR036691">
    <property type="entry name" value="Endo/exonu/phosph_ase_sf"/>
</dbReference>
<dbReference type="GO" id="GO:0005634">
    <property type="term" value="C:nucleus"/>
    <property type="evidence" value="ECO:0007669"/>
    <property type="project" value="TreeGrafter"/>
</dbReference>
<dbReference type="InterPro" id="IPR010666">
    <property type="entry name" value="Znf_GRF"/>
</dbReference>
<keyword evidence="4 12" id="KW-0863">Zinc-finger</keyword>
<feature type="site" description="Transition state stabilizer" evidence="11">
    <location>
        <position position="227"/>
    </location>
</feature>
<evidence type="ECO:0000256" key="13">
    <source>
        <dbReference type="SAM" id="MobiDB-lite"/>
    </source>
</evidence>
<feature type="domain" description="GRF-type" evidence="14">
    <location>
        <begin position="598"/>
        <end position="651"/>
    </location>
</feature>
<feature type="binding site" evidence="10">
    <location>
        <position position="342"/>
    </location>
    <ligand>
        <name>Mg(2+)</name>
        <dbReference type="ChEBI" id="CHEBI:18420"/>
        <label>1</label>
    </ligand>
</feature>
<comment type="similarity">
    <text evidence="1">Belongs to the DNA repair enzymes AP/ExoA family.</text>
</comment>
<dbReference type="GO" id="GO:0008311">
    <property type="term" value="F:double-stranded DNA 3'-5' DNA exonuclease activity"/>
    <property type="evidence" value="ECO:0007669"/>
    <property type="project" value="TreeGrafter"/>
</dbReference>
<evidence type="ECO:0000256" key="3">
    <source>
        <dbReference type="ARBA" id="ARBA00022723"/>
    </source>
</evidence>
<evidence type="ECO:0000256" key="1">
    <source>
        <dbReference type="ARBA" id="ARBA00007092"/>
    </source>
</evidence>
<feature type="binding site" evidence="10">
    <location>
        <position position="74"/>
    </location>
    <ligand>
        <name>Mg(2+)</name>
        <dbReference type="ChEBI" id="CHEBI:18420"/>
        <label>1</label>
    </ligand>
</feature>
<dbReference type="FunFam" id="3.60.10.10:FF:000079">
    <property type="entry name" value="DNA-(apurinic or apyrimidinic site) lyase"/>
    <property type="match status" value="1"/>
</dbReference>
<name>A0AAQ3MB96_9PEZI</name>
<dbReference type="InterPro" id="IPR004808">
    <property type="entry name" value="AP_endonuc_1"/>
</dbReference>
<feature type="active site" description="Proton acceptor" evidence="9">
    <location>
        <position position="343"/>
    </location>
</feature>
<sequence>MNNVTTTTTIIASEDEKSPGRSIGEQKSEKTKMRLTTWNVNGIRNPFSYPPWNTARTFPAMFDILGSDIVVMQELKIQRKDLRDDMVLVDGWDCYFSLPKHKKGYSGVGIYTRTATCAPIRAEEGLLGVLPSANGTPYCELPEKESIGGYPSALKIAEWGIDPAALDAEGRCLVLEFPAFVLFGVYSPANSNGLRDDFRYSFICALDCRIRNLIRNGKRVVLVGDLNVSRSEIDTASASEDIKKALITHEEYISTPNRRVFNQLLVGGEVIGERDEGREKGVLWDTTRGFHPDRIGMYTHWEQKINARPGNFGSRIDFVLVCEEMKSWVKNADIQNGLLGSDHCPVFADFYENVTVNGEETAIVDVMNPEGTFSSGVRKKEWQLQSVPLFSGKRMPEFDKRRTIKSMFAAPAQKKALSVEQGIASDTNTLSLSSLGKIDAADSLSTNGTLVNGSQSTAASRSPLKRKPSVPPKQQPTKRQKPDTSSQSMKGQQSLKGFFMKEKPSASTSGRTPSSIAVKLDNQSSATEIPRATPNDLPRRTEDQDSSIEGIKTPARQNDLKGEESDISPSQFSTMLAAAEENQKSWGALFSRPIAPLCEGHDEPCKTMLTKKKGSNQGRSFWMCARPLGPSGNKEKGTEWRCATFIWSSDWAARKEHTARRNDTDLEHIKALLKHTVVKLERLHRNPSLFSSITESEKFFKQGIKLLLRIQKHNNAWQAMEEAIRKFEELNKDKARSLPPLEGAVGENTSTWTVWCRNNVLFPSPGEIQEAEIYKTMLPMICQTLPLGGIYILEHWRQEAESVIQPLLRVENRPRKAGQIIRDQQATPRRIYIVDTAAKEQSKTTIRLIEVKSERQHMQVHTQITVEPIDGLAGLLAKFNKSLVRGSAYGISALLLKNSCSASRIRDRLGPKTCIWNAEKFLA</sequence>
<dbReference type="EMBL" id="CP138585">
    <property type="protein sequence ID" value="WPH01757.1"/>
    <property type="molecule type" value="Genomic_DNA"/>
</dbReference>
<feature type="compositionally biased region" description="Polar residues" evidence="13">
    <location>
        <begin position="483"/>
        <end position="495"/>
    </location>
</feature>
<evidence type="ECO:0000256" key="6">
    <source>
        <dbReference type="ARBA" id="ARBA00022833"/>
    </source>
</evidence>
<evidence type="ECO:0000256" key="2">
    <source>
        <dbReference type="ARBA" id="ARBA00013541"/>
    </source>
</evidence>
<evidence type="ECO:0000256" key="7">
    <source>
        <dbReference type="ARBA" id="ARBA00022842"/>
    </source>
</evidence>
<keyword evidence="6" id="KW-0862">Zinc</keyword>
<evidence type="ECO:0000313" key="16">
    <source>
        <dbReference type="Proteomes" id="UP001303373"/>
    </source>
</evidence>
<evidence type="ECO:0000256" key="12">
    <source>
        <dbReference type="PROSITE-ProRule" id="PRU01343"/>
    </source>
</evidence>
<keyword evidence="8" id="KW-0539">Nucleus</keyword>
<keyword evidence="16" id="KW-1185">Reference proteome</keyword>
<evidence type="ECO:0000313" key="15">
    <source>
        <dbReference type="EMBL" id="WPH01757.1"/>
    </source>
</evidence>
<dbReference type="GO" id="GO:0008270">
    <property type="term" value="F:zinc ion binding"/>
    <property type="evidence" value="ECO:0007669"/>
    <property type="project" value="UniProtKB-KW"/>
</dbReference>
<dbReference type="PROSITE" id="PS51435">
    <property type="entry name" value="AP_NUCLEASE_F1_4"/>
    <property type="match status" value="1"/>
</dbReference>
<protein>
    <recommendedName>
        <fullName evidence="2">DNA-(apurinic or apyrimidinic site) endonuclease 2</fullName>
    </recommendedName>
</protein>
<gene>
    <name evidence="15" type="ORF">R9X50_00460900</name>
</gene>
<evidence type="ECO:0000256" key="9">
    <source>
        <dbReference type="PIRSR" id="PIRSR604808-1"/>
    </source>
</evidence>
<reference evidence="15 16" key="1">
    <citation type="submission" date="2023-11" db="EMBL/GenBank/DDBJ databases">
        <title>An acidophilic fungus is an integral part of prey digestion in a carnivorous sundew plant.</title>
        <authorList>
            <person name="Tsai I.J."/>
        </authorList>
    </citation>
    <scope>NUCLEOTIDE SEQUENCE [LARGE SCALE GENOMIC DNA]</scope>
    <source>
        <strain evidence="15">169a</strain>
    </source>
</reference>
<feature type="binding site" evidence="10">
    <location>
        <position position="227"/>
    </location>
    <ligand>
        <name>Mg(2+)</name>
        <dbReference type="ChEBI" id="CHEBI:18420"/>
        <label>1</label>
    </ligand>
</feature>
<dbReference type="CDD" id="cd09088">
    <property type="entry name" value="Ape2-like_AP-endo"/>
    <property type="match status" value="1"/>
</dbReference>
<dbReference type="PROSITE" id="PS51999">
    <property type="entry name" value="ZF_GRF"/>
    <property type="match status" value="1"/>
</dbReference>
<dbReference type="PANTHER" id="PTHR22748">
    <property type="entry name" value="AP ENDONUCLEASE"/>
    <property type="match status" value="1"/>
</dbReference>
<evidence type="ECO:0000259" key="14">
    <source>
        <dbReference type="PROSITE" id="PS51999"/>
    </source>
</evidence>
<dbReference type="GO" id="GO:0008081">
    <property type="term" value="F:phosphoric diester hydrolase activity"/>
    <property type="evidence" value="ECO:0007669"/>
    <property type="project" value="TreeGrafter"/>
</dbReference>
<dbReference type="InterPro" id="IPR005135">
    <property type="entry name" value="Endo/exonuclease/phosphatase"/>
</dbReference>
<evidence type="ECO:0000256" key="4">
    <source>
        <dbReference type="ARBA" id="ARBA00022771"/>
    </source>
</evidence>
<feature type="region of interest" description="Disordered" evidence="13">
    <location>
        <begin position="1"/>
        <end position="30"/>
    </location>
</feature>
<accession>A0AAQ3MB96</accession>
<dbReference type="Gene3D" id="3.60.10.10">
    <property type="entry name" value="Endonuclease/exonuclease/phosphatase"/>
    <property type="match status" value="1"/>
</dbReference>
<feature type="binding site" evidence="10">
    <location>
        <position position="39"/>
    </location>
    <ligand>
        <name>Mg(2+)</name>
        <dbReference type="ChEBI" id="CHEBI:18420"/>
        <label>1</label>
    </ligand>
</feature>
<feature type="compositionally biased region" description="Polar residues" evidence="13">
    <location>
        <begin position="445"/>
        <end position="460"/>
    </location>
</feature>
<organism evidence="15 16">
    <name type="scientific">Acrodontium crateriforme</name>
    <dbReference type="NCBI Taxonomy" id="150365"/>
    <lineage>
        <taxon>Eukaryota</taxon>
        <taxon>Fungi</taxon>
        <taxon>Dikarya</taxon>
        <taxon>Ascomycota</taxon>
        <taxon>Pezizomycotina</taxon>
        <taxon>Dothideomycetes</taxon>
        <taxon>Dothideomycetidae</taxon>
        <taxon>Mycosphaerellales</taxon>
        <taxon>Teratosphaeriaceae</taxon>
        <taxon>Acrodontium</taxon>
    </lineage>
</organism>
<feature type="region of interest" description="Disordered" evidence="13">
    <location>
        <begin position="445"/>
        <end position="567"/>
    </location>
</feature>
<keyword evidence="15" id="KW-0456">Lyase</keyword>
<dbReference type="AlphaFoldDB" id="A0AAQ3MB96"/>
<proteinExistence type="inferred from homology"/>
<feature type="compositionally biased region" description="Polar residues" evidence="13">
    <location>
        <begin position="505"/>
        <end position="527"/>
    </location>
</feature>
<dbReference type="Pfam" id="PF03372">
    <property type="entry name" value="Exo_endo_phos"/>
    <property type="match status" value="1"/>
</dbReference>
<evidence type="ECO:0000256" key="10">
    <source>
        <dbReference type="PIRSR" id="PIRSR604808-2"/>
    </source>
</evidence>
<dbReference type="Proteomes" id="UP001303373">
    <property type="component" value="Chromosome 6"/>
</dbReference>
<feature type="active site" description="Proton donor/acceptor" evidence="9">
    <location>
        <position position="225"/>
    </location>
</feature>
<dbReference type="SUPFAM" id="SSF56219">
    <property type="entry name" value="DNase I-like"/>
    <property type="match status" value="1"/>
</dbReference>
<evidence type="ECO:0000256" key="5">
    <source>
        <dbReference type="ARBA" id="ARBA00022801"/>
    </source>
</evidence>
<dbReference type="GO" id="GO:0003906">
    <property type="term" value="F:DNA-(apurinic or apyrimidinic site) endonuclease activity"/>
    <property type="evidence" value="ECO:0007669"/>
    <property type="project" value="TreeGrafter"/>
</dbReference>
<feature type="site" description="Important for catalytic activity" evidence="11">
    <location>
        <position position="317"/>
    </location>
</feature>